<dbReference type="InterPro" id="IPR044824">
    <property type="entry name" value="MAIN-like"/>
</dbReference>
<name>A0A8B8M7E5_ABRPR</name>
<sequence length="323" mass="36932">MTSSSGQNRVINLGSEDSSLFRFQSFHVSKHIWDGRDHPMLRVRKSQNIPGRLEGVSQKIIPHLEPKTHTFHLPPGEYTITLQDVAILLGLRIDGRPVIAPTGGPDAFVGSFLKMSWLDEHFNHIGMHNQNVVQITQFAKAYILMLIGGFMLPDHSSSRVSLCMTTNIDRVTIGGLVALIVMWAWDRFPHLAPSNPPHTRVNLSYGVRWLSHGTRKGKKDVQSYRYILDRLTRDEIVWVPYSMKLINMLPPIYRDSMDLWRVVVPLICFQSISFLMRVDFGRPLLLALSTSGINFYPPFITILQSFSSGFYYEEYAFTTYCIE</sequence>
<dbReference type="GeneID" id="113871696"/>
<evidence type="ECO:0000259" key="1">
    <source>
        <dbReference type="Pfam" id="PF10536"/>
    </source>
</evidence>
<dbReference type="PANTHER" id="PTHR46033:SF8">
    <property type="entry name" value="PROTEIN MAINTENANCE OF MERISTEMS-LIKE"/>
    <property type="match status" value="1"/>
</dbReference>
<evidence type="ECO:0000313" key="2">
    <source>
        <dbReference type="Proteomes" id="UP000694853"/>
    </source>
</evidence>
<dbReference type="InterPro" id="IPR019557">
    <property type="entry name" value="AminoTfrase-like_pln_mobile"/>
</dbReference>
<dbReference type="RefSeq" id="XP_027364596.1">
    <property type="nucleotide sequence ID" value="XM_027508795.1"/>
</dbReference>
<proteinExistence type="predicted"/>
<protein>
    <submittedName>
        <fullName evidence="3">Serine/threonine-protein phosphatase 7 long form homolog</fullName>
    </submittedName>
</protein>
<dbReference type="Proteomes" id="UP000694853">
    <property type="component" value="Unplaced"/>
</dbReference>
<evidence type="ECO:0000313" key="3">
    <source>
        <dbReference type="RefSeq" id="XP_027364596.1"/>
    </source>
</evidence>
<feature type="domain" description="Aminotransferase-like plant mobile" evidence="1">
    <location>
        <begin position="66"/>
        <end position="165"/>
    </location>
</feature>
<organism evidence="2 3">
    <name type="scientific">Abrus precatorius</name>
    <name type="common">Indian licorice</name>
    <name type="synonym">Glycine abrus</name>
    <dbReference type="NCBI Taxonomy" id="3816"/>
    <lineage>
        <taxon>Eukaryota</taxon>
        <taxon>Viridiplantae</taxon>
        <taxon>Streptophyta</taxon>
        <taxon>Embryophyta</taxon>
        <taxon>Tracheophyta</taxon>
        <taxon>Spermatophyta</taxon>
        <taxon>Magnoliopsida</taxon>
        <taxon>eudicotyledons</taxon>
        <taxon>Gunneridae</taxon>
        <taxon>Pentapetalae</taxon>
        <taxon>rosids</taxon>
        <taxon>fabids</taxon>
        <taxon>Fabales</taxon>
        <taxon>Fabaceae</taxon>
        <taxon>Papilionoideae</taxon>
        <taxon>50 kb inversion clade</taxon>
        <taxon>NPAAA clade</taxon>
        <taxon>indigoferoid/millettioid clade</taxon>
        <taxon>Abreae</taxon>
        <taxon>Abrus</taxon>
    </lineage>
</organism>
<reference evidence="2" key="1">
    <citation type="journal article" date="2019" name="Toxins">
        <title>Detection of Abrin-Like and Prepropulchellin-Like Toxin Genes and Transcripts Using Whole Genome Sequencing and Full-Length Transcript Sequencing of Abrus precatorius.</title>
        <authorList>
            <person name="Hovde B.T."/>
            <person name="Daligault H.E."/>
            <person name="Hanschen E.R."/>
            <person name="Kunde Y.A."/>
            <person name="Johnson M.B."/>
            <person name="Starkenburg S.R."/>
            <person name="Johnson S.L."/>
        </authorList>
    </citation>
    <scope>NUCLEOTIDE SEQUENCE [LARGE SCALE GENOMIC DNA]</scope>
</reference>
<dbReference type="AlphaFoldDB" id="A0A8B8M7E5"/>
<gene>
    <name evidence="3" type="primary">LOC113871696</name>
</gene>
<dbReference type="KEGG" id="aprc:113871696"/>
<dbReference type="Pfam" id="PF10536">
    <property type="entry name" value="PMD"/>
    <property type="match status" value="1"/>
</dbReference>
<keyword evidence="2" id="KW-1185">Reference proteome</keyword>
<accession>A0A8B8M7E5</accession>
<dbReference type="GO" id="GO:0010073">
    <property type="term" value="P:meristem maintenance"/>
    <property type="evidence" value="ECO:0007669"/>
    <property type="project" value="InterPro"/>
</dbReference>
<dbReference type="PANTHER" id="PTHR46033">
    <property type="entry name" value="PROTEIN MAIN-LIKE 2"/>
    <property type="match status" value="1"/>
</dbReference>
<reference evidence="3" key="2">
    <citation type="submission" date="2025-08" db="UniProtKB">
        <authorList>
            <consortium name="RefSeq"/>
        </authorList>
    </citation>
    <scope>IDENTIFICATION</scope>
    <source>
        <tissue evidence="3">Young leaves</tissue>
    </source>
</reference>